<dbReference type="NCBIfam" id="TIGR00177">
    <property type="entry name" value="molyb_syn"/>
    <property type="match status" value="1"/>
</dbReference>
<comment type="similarity">
    <text evidence="4 11">Belongs to the MoeA family.</text>
</comment>
<evidence type="ECO:0000259" key="12">
    <source>
        <dbReference type="SMART" id="SM00852"/>
    </source>
</evidence>
<dbReference type="Pfam" id="PF03453">
    <property type="entry name" value="MoeA_N"/>
    <property type="match status" value="1"/>
</dbReference>
<dbReference type="EMBL" id="FNBW01000002">
    <property type="protein sequence ID" value="SDF28951.1"/>
    <property type="molecule type" value="Genomic_DNA"/>
</dbReference>
<evidence type="ECO:0000313" key="13">
    <source>
        <dbReference type="EMBL" id="SDF28951.1"/>
    </source>
</evidence>
<name>A0A8G2F1V8_9PROT</name>
<dbReference type="Gene3D" id="3.40.980.10">
    <property type="entry name" value="MoaB/Mog-like domain"/>
    <property type="match status" value="1"/>
</dbReference>
<dbReference type="PANTHER" id="PTHR10192:SF5">
    <property type="entry name" value="GEPHYRIN"/>
    <property type="match status" value="1"/>
</dbReference>
<dbReference type="FunFam" id="3.40.980.10:FF:000004">
    <property type="entry name" value="Molybdopterin molybdenumtransferase"/>
    <property type="match status" value="1"/>
</dbReference>
<dbReference type="Pfam" id="PF00994">
    <property type="entry name" value="MoCF_biosynth"/>
    <property type="match status" value="1"/>
</dbReference>
<dbReference type="InterPro" id="IPR005110">
    <property type="entry name" value="MoeA_linker/N"/>
</dbReference>
<comment type="caution">
    <text evidence="13">The sequence shown here is derived from an EMBL/GenBank/DDBJ whole genome shotgun (WGS) entry which is preliminary data.</text>
</comment>
<dbReference type="InterPro" id="IPR008284">
    <property type="entry name" value="MoCF_biosynth_CS"/>
</dbReference>
<dbReference type="SMART" id="SM00852">
    <property type="entry name" value="MoCF_biosynth"/>
    <property type="match status" value="1"/>
</dbReference>
<dbReference type="InterPro" id="IPR036135">
    <property type="entry name" value="MoeA_linker/N_sf"/>
</dbReference>
<dbReference type="GO" id="GO:0061599">
    <property type="term" value="F:molybdopterin molybdotransferase activity"/>
    <property type="evidence" value="ECO:0007669"/>
    <property type="project" value="UniProtKB-UniRule"/>
</dbReference>
<dbReference type="Gene3D" id="3.90.105.10">
    <property type="entry name" value="Molybdopterin biosynthesis moea protein, domain 2"/>
    <property type="match status" value="1"/>
</dbReference>
<dbReference type="Proteomes" id="UP000198615">
    <property type="component" value="Unassembled WGS sequence"/>
</dbReference>
<evidence type="ECO:0000256" key="2">
    <source>
        <dbReference type="ARBA" id="ARBA00002901"/>
    </source>
</evidence>
<dbReference type="NCBIfam" id="NF045515">
    <property type="entry name" value="Glp_gephyrin"/>
    <property type="match status" value="1"/>
</dbReference>
<dbReference type="SUPFAM" id="SSF63882">
    <property type="entry name" value="MoeA N-terminal region -like"/>
    <property type="match status" value="1"/>
</dbReference>
<keyword evidence="6 11" id="KW-0808">Transferase</keyword>
<evidence type="ECO:0000256" key="1">
    <source>
        <dbReference type="ARBA" id="ARBA00001946"/>
    </source>
</evidence>
<dbReference type="InterPro" id="IPR036688">
    <property type="entry name" value="MoeA_C_domain_IV_sf"/>
</dbReference>
<dbReference type="InterPro" id="IPR036425">
    <property type="entry name" value="MoaB/Mog-like_dom_sf"/>
</dbReference>
<comment type="cofactor">
    <cofactor evidence="1 11">
        <name>Mg(2+)</name>
        <dbReference type="ChEBI" id="CHEBI:18420"/>
    </cofactor>
</comment>
<comment type="catalytic activity">
    <reaction evidence="10">
        <text>adenylyl-molybdopterin + molybdate = Mo-molybdopterin + AMP + H(+)</text>
        <dbReference type="Rhea" id="RHEA:35047"/>
        <dbReference type="ChEBI" id="CHEBI:15378"/>
        <dbReference type="ChEBI" id="CHEBI:36264"/>
        <dbReference type="ChEBI" id="CHEBI:62727"/>
        <dbReference type="ChEBI" id="CHEBI:71302"/>
        <dbReference type="ChEBI" id="CHEBI:456215"/>
        <dbReference type="EC" id="2.10.1.1"/>
    </reaction>
</comment>
<gene>
    <name evidence="13" type="ORF">SAMN05660686_00909</name>
</gene>
<dbReference type="UniPathway" id="UPA00344"/>
<dbReference type="PANTHER" id="PTHR10192">
    <property type="entry name" value="MOLYBDOPTERIN BIOSYNTHESIS PROTEIN"/>
    <property type="match status" value="1"/>
</dbReference>
<evidence type="ECO:0000256" key="9">
    <source>
        <dbReference type="ARBA" id="ARBA00023150"/>
    </source>
</evidence>
<dbReference type="AlphaFoldDB" id="A0A8G2F1V8"/>
<dbReference type="InterPro" id="IPR038987">
    <property type="entry name" value="MoeA-like"/>
</dbReference>
<dbReference type="EC" id="2.10.1.1" evidence="11"/>
<evidence type="ECO:0000256" key="11">
    <source>
        <dbReference type="RuleBase" id="RU365090"/>
    </source>
</evidence>
<keyword evidence="9 11" id="KW-0501">Molybdenum cofactor biosynthesis</keyword>
<dbReference type="SUPFAM" id="SSF63867">
    <property type="entry name" value="MoeA C-terminal domain-like"/>
    <property type="match status" value="1"/>
</dbReference>
<evidence type="ECO:0000313" key="14">
    <source>
        <dbReference type="Proteomes" id="UP000198615"/>
    </source>
</evidence>
<dbReference type="Gene3D" id="2.170.190.11">
    <property type="entry name" value="Molybdopterin biosynthesis moea protein, domain 3"/>
    <property type="match status" value="1"/>
</dbReference>
<dbReference type="SUPFAM" id="SSF53218">
    <property type="entry name" value="Molybdenum cofactor biosynthesis proteins"/>
    <property type="match status" value="1"/>
</dbReference>
<keyword evidence="14" id="KW-1185">Reference proteome</keyword>
<evidence type="ECO:0000256" key="3">
    <source>
        <dbReference type="ARBA" id="ARBA00005046"/>
    </source>
</evidence>
<feature type="domain" description="MoaB/Mog" evidence="12">
    <location>
        <begin position="190"/>
        <end position="327"/>
    </location>
</feature>
<evidence type="ECO:0000256" key="7">
    <source>
        <dbReference type="ARBA" id="ARBA00022723"/>
    </source>
</evidence>
<dbReference type="GO" id="GO:0006777">
    <property type="term" value="P:Mo-molybdopterin cofactor biosynthetic process"/>
    <property type="evidence" value="ECO:0007669"/>
    <property type="project" value="UniProtKB-UniRule"/>
</dbReference>
<dbReference type="InterPro" id="IPR001453">
    <property type="entry name" value="MoaB/Mog_dom"/>
</dbReference>
<dbReference type="InterPro" id="IPR005111">
    <property type="entry name" value="MoeA_C_domain_IV"/>
</dbReference>
<evidence type="ECO:0000256" key="4">
    <source>
        <dbReference type="ARBA" id="ARBA00010763"/>
    </source>
</evidence>
<keyword evidence="8 11" id="KW-0460">Magnesium</keyword>
<evidence type="ECO:0000256" key="6">
    <source>
        <dbReference type="ARBA" id="ARBA00022679"/>
    </source>
</evidence>
<keyword evidence="7 11" id="KW-0479">Metal-binding</keyword>
<dbReference type="GO" id="GO:0046872">
    <property type="term" value="F:metal ion binding"/>
    <property type="evidence" value="ECO:0007669"/>
    <property type="project" value="UniProtKB-UniRule"/>
</dbReference>
<sequence length="419" mass="43168">MTRLADDCFAADPVPLTVEAALERIRDRLQAVTGTETVPLDAGLDRVLAEDVVSPIDVPPHDNAAVDGYAVRSADLAPGGGEMAVAGRVAAGHPLDRTPSAGAALRIFTGAPVPEGFDTVVMQEDCWESDGRVRLPVGLRPGANVRLRGEDVRRGAVSLAAGRRLGPGDLGLAASIGRTALTVRKRLRVAVASTGDEVTEPGEDLRPGAVFDANRHTVKALLARLGCAVTDLGILEDDAGTIARSLAAAAEDHDVVMTSGGVSTGEEDHVRAAVAAHGRIDAWRLSVKPGRPVALGVIGGRAFIGLPGNPVAAVVAFVTLARPVLLALAGARIAAPARYPVTAGFSHAKKPGRREFLRVRLEPGLELGRPPVAVKAGPDGSGILSALAAADGLIDLGEDSEGLAKGETAAYLPFNEVMR</sequence>
<dbReference type="OrthoDB" id="9804758at2"/>
<protein>
    <recommendedName>
        <fullName evidence="11">Molybdopterin molybdenumtransferase</fullName>
        <ecNumber evidence="11">2.10.1.1</ecNumber>
    </recommendedName>
</protein>
<keyword evidence="5 11" id="KW-0500">Molybdenum</keyword>
<organism evidence="13 14">
    <name type="scientific">Thalassobaculum litoreum DSM 18839</name>
    <dbReference type="NCBI Taxonomy" id="1123362"/>
    <lineage>
        <taxon>Bacteria</taxon>
        <taxon>Pseudomonadati</taxon>
        <taxon>Pseudomonadota</taxon>
        <taxon>Alphaproteobacteria</taxon>
        <taxon>Rhodospirillales</taxon>
        <taxon>Thalassobaculaceae</taxon>
        <taxon>Thalassobaculum</taxon>
    </lineage>
</organism>
<comment type="pathway">
    <text evidence="3 11">Cofactor biosynthesis; molybdopterin biosynthesis.</text>
</comment>
<evidence type="ECO:0000256" key="8">
    <source>
        <dbReference type="ARBA" id="ARBA00022842"/>
    </source>
</evidence>
<evidence type="ECO:0000256" key="10">
    <source>
        <dbReference type="ARBA" id="ARBA00047317"/>
    </source>
</evidence>
<dbReference type="Pfam" id="PF03454">
    <property type="entry name" value="MoeA_C"/>
    <property type="match status" value="1"/>
</dbReference>
<proteinExistence type="inferred from homology"/>
<dbReference type="PROSITE" id="PS01079">
    <property type="entry name" value="MOCF_BIOSYNTHESIS_2"/>
    <property type="match status" value="1"/>
</dbReference>
<dbReference type="CDD" id="cd00887">
    <property type="entry name" value="MoeA"/>
    <property type="match status" value="1"/>
</dbReference>
<comment type="function">
    <text evidence="2 11">Catalyzes the insertion of molybdate into adenylated molybdopterin with the concomitant release of AMP.</text>
</comment>
<dbReference type="GO" id="GO:0005829">
    <property type="term" value="C:cytosol"/>
    <property type="evidence" value="ECO:0007669"/>
    <property type="project" value="TreeGrafter"/>
</dbReference>
<evidence type="ECO:0000256" key="5">
    <source>
        <dbReference type="ARBA" id="ARBA00022505"/>
    </source>
</evidence>
<dbReference type="Gene3D" id="2.40.340.10">
    <property type="entry name" value="MoeA, C-terminal, domain IV"/>
    <property type="match status" value="1"/>
</dbReference>
<accession>A0A8G2F1V8</accession>
<reference evidence="13 14" key="1">
    <citation type="submission" date="2016-10" db="EMBL/GenBank/DDBJ databases">
        <authorList>
            <person name="Varghese N."/>
            <person name="Submissions S."/>
        </authorList>
    </citation>
    <scope>NUCLEOTIDE SEQUENCE [LARGE SCALE GENOMIC DNA]</scope>
    <source>
        <strain evidence="13 14">DSM 18839</strain>
    </source>
</reference>
<dbReference type="RefSeq" id="WP_093148458.1">
    <property type="nucleotide sequence ID" value="NZ_FNBW01000002.1"/>
</dbReference>